<sequence length="309" mass="33358">MECACFPRECTYSNETKACSMHAPGEERATKNPWGDKLPMAGTKCAPRSRATWHGKAPSQDECDLQQCTHEDYTHTISGQTSLWGTVGLKGKGIYNCLTMSQSPAGMLAIAPAFPDGRPNTIAERNKIFEEVIARGGQDSEPVAVMNWGIINYTGCEDCHEAEFCVYAGNPGCGGIGAADAVTFDNRRNAKGCPIRPVLTIPLSYIRDLADLQAKGASLAKEMLHIMLQQGFSEYRGRGHSGPVRQCIHLPSGVTVHWLHLHSFCVGPSFDGMPGNDSLCSVMESAGDADQIAGDWSTAPLVHRRSDGL</sequence>
<reference evidence="1" key="1">
    <citation type="submission" date="2023-10" db="EMBL/GenBank/DDBJ databases">
        <authorList>
            <person name="Chen Y."/>
            <person name="Shah S."/>
            <person name="Dougan E. K."/>
            <person name="Thang M."/>
            <person name="Chan C."/>
        </authorList>
    </citation>
    <scope>NUCLEOTIDE SEQUENCE [LARGE SCALE GENOMIC DNA]</scope>
</reference>
<accession>A0ABN9V9G7</accession>
<protein>
    <submittedName>
        <fullName evidence="1">Uncharacterized protein</fullName>
    </submittedName>
</protein>
<organism evidence="1 2">
    <name type="scientific">Prorocentrum cordatum</name>
    <dbReference type="NCBI Taxonomy" id="2364126"/>
    <lineage>
        <taxon>Eukaryota</taxon>
        <taxon>Sar</taxon>
        <taxon>Alveolata</taxon>
        <taxon>Dinophyceae</taxon>
        <taxon>Prorocentrales</taxon>
        <taxon>Prorocentraceae</taxon>
        <taxon>Prorocentrum</taxon>
    </lineage>
</organism>
<evidence type="ECO:0000313" key="2">
    <source>
        <dbReference type="Proteomes" id="UP001189429"/>
    </source>
</evidence>
<dbReference type="Proteomes" id="UP001189429">
    <property type="component" value="Unassembled WGS sequence"/>
</dbReference>
<comment type="caution">
    <text evidence="1">The sequence shown here is derived from an EMBL/GenBank/DDBJ whole genome shotgun (WGS) entry which is preliminary data.</text>
</comment>
<evidence type="ECO:0000313" key="1">
    <source>
        <dbReference type="EMBL" id="CAK0868787.1"/>
    </source>
</evidence>
<keyword evidence="2" id="KW-1185">Reference proteome</keyword>
<proteinExistence type="predicted"/>
<name>A0ABN9V9G7_9DINO</name>
<gene>
    <name evidence="1" type="ORF">PCOR1329_LOCUS55334</name>
</gene>
<dbReference type="EMBL" id="CAUYUJ010016782">
    <property type="protein sequence ID" value="CAK0868787.1"/>
    <property type="molecule type" value="Genomic_DNA"/>
</dbReference>